<evidence type="ECO:0008006" key="4">
    <source>
        <dbReference type="Google" id="ProtNLM"/>
    </source>
</evidence>
<feature type="transmembrane region" description="Helical" evidence="1">
    <location>
        <begin position="305"/>
        <end position="329"/>
    </location>
</feature>
<dbReference type="EMBL" id="JNBS01002224">
    <property type="protein sequence ID" value="OQR93895.1"/>
    <property type="molecule type" value="Genomic_DNA"/>
</dbReference>
<proteinExistence type="predicted"/>
<accession>A0A1V9Z7C0</accession>
<gene>
    <name evidence="2" type="ORF">THRCLA_08315</name>
</gene>
<feature type="transmembrane region" description="Helical" evidence="1">
    <location>
        <begin position="349"/>
        <end position="378"/>
    </location>
</feature>
<dbReference type="AlphaFoldDB" id="A0A1V9Z7C0"/>
<keyword evidence="3" id="KW-1185">Reference proteome</keyword>
<feature type="transmembrane region" description="Helical" evidence="1">
    <location>
        <begin position="398"/>
        <end position="419"/>
    </location>
</feature>
<evidence type="ECO:0000313" key="2">
    <source>
        <dbReference type="EMBL" id="OQR93895.1"/>
    </source>
</evidence>
<name>A0A1V9Z7C0_9STRA</name>
<evidence type="ECO:0000256" key="1">
    <source>
        <dbReference type="SAM" id="Phobius"/>
    </source>
</evidence>
<comment type="caution">
    <text evidence="2">The sequence shown here is derived from an EMBL/GenBank/DDBJ whole genome shotgun (WGS) entry which is preliminary data.</text>
</comment>
<evidence type="ECO:0000313" key="3">
    <source>
        <dbReference type="Proteomes" id="UP000243217"/>
    </source>
</evidence>
<dbReference type="OrthoDB" id="71125at2759"/>
<keyword evidence="1" id="KW-0812">Transmembrane</keyword>
<dbReference type="Proteomes" id="UP000243217">
    <property type="component" value="Unassembled WGS sequence"/>
</dbReference>
<reference evidence="2 3" key="1">
    <citation type="journal article" date="2014" name="Genome Biol. Evol.">
        <title>The secreted proteins of Achlya hypogyna and Thraustotheca clavata identify the ancestral oomycete secretome and reveal gene acquisitions by horizontal gene transfer.</title>
        <authorList>
            <person name="Misner I."/>
            <person name="Blouin N."/>
            <person name="Leonard G."/>
            <person name="Richards T.A."/>
            <person name="Lane C.E."/>
        </authorList>
    </citation>
    <scope>NUCLEOTIDE SEQUENCE [LARGE SCALE GENOMIC DNA]</scope>
    <source>
        <strain evidence="2 3">ATCC 34112</strain>
    </source>
</reference>
<keyword evidence="1" id="KW-0472">Membrane</keyword>
<protein>
    <recommendedName>
        <fullName evidence="4">Transmembrane protein</fullName>
    </recommendedName>
</protein>
<keyword evidence="1" id="KW-1133">Transmembrane helix</keyword>
<sequence length="561" mass="64443">MARQWSTKISPSSVEVQRPSLRIDRNRIAFGVSMTMLVNIAAMPMKAYFSEHSPWSVPHQESFSNFTTFNATILREYQEIYSHERLPKFSSYFDDGANNTQVMRQVADMSTPIPSKDCTDMFLAGKPSALFYGLPIRDFLCAFAAANHSNNDTSWNYRGTCVQITYFSSDIGFQCVWTIRGNMLANVSLPNEYTVTAIHTISAPKVWCTVKFCYRMCITVFVCYLMWTRYYRHCIHLEKILSTDGHRYDYKSKPKELWHYEVVWGDPTPIILMNPYVSLVFFLDCWFSADTISIVIPRASQTDDIYIMLSAFLYLSRTVWFAYAAMCVISTCLKRFHREHVFIEIDPTIVAVATTFFGPVVSWAMGNVGFLLQIYFFLFECFIPTKYEHEQIDGGPPSMLYSISIASMPMLYGFIGGIYRTPTNQFSSSSRFSNVWYNGMKTKVMFLAMKLFQPNQPSTITQYGGSIYRLSTAIPRYNESPTISFCSSDCFIYCYYNGEEIERIRVTLLASLDRNLNSSTYAVVDAKEQSPFCFNNLQILGPSGMTAPKLLRSRHQTTWCI</sequence>
<organism evidence="2 3">
    <name type="scientific">Thraustotheca clavata</name>
    <dbReference type="NCBI Taxonomy" id="74557"/>
    <lineage>
        <taxon>Eukaryota</taxon>
        <taxon>Sar</taxon>
        <taxon>Stramenopiles</taxon>
        <taxon>Oomycota</taxon>
        <taxon>Saprolegniomycetes</taxon>
        <taxon>Saprolegniales</taxon>
        <taxon>Achlyaceae</taxon>
        <taxon>Thraustotheca</taxon>
    </lineage>
</organism>